<dbReference type="SUPFAM" id="SSF56601">
    <property type="entry name" value="beta-lactamase/transpeptidase-like"/>
    <property type="match status" value="1"/>
</dbReference>
<feature type="domain" description="Penicillin-binding protein dimerisation" evidence="4">
    <location>
        <begin position="5"/>
        <end position="91"/>
    </location>
</feature>
<dbReference type="InterPro" id="IPR001460">
    <property type="entry name" value="PCN-bd_Tpept"/>
</dbReference>
<dbReference type="InterPro" id="IPR005311">
    <property type="entry name" value="PBP_dimer"/>
</dbReference>
<comment type="caution">
    <text evidence="5">The sequence shown here is derived from an EMBL/GenBank/DDBJ whole genome shotgun (WGS) entry which is preliminary data.</text>
</comment>
<evidence type="ECO:0000313" key="6">
    <source>
        <dbReference type="Proteomes" id="UP000034793"/>
    </source>
</evidence>
<feature type="non-terminal residue" evidence="5">
    <location>
        <position position="1"/>
    </location>
</feature>
<dbReference type="GO" id="GO:0008658">
    <property type="term" value="F:penicillin binding"/>
    <property type="evidence" value="ECO:0007669"/>
    <property type="project" value="InterPro"/>
</dbReference>
<dbReference type="PANTHER" id="PTHR30627">
    <property type="entry name" value="PEPTIDOGLYCAN D,D-TRANSPEPTIDASE"/>
    <property type="match status" value="1"/>
</dbReference>
<dbReference type="Pfam" id="PF00905">
    <property type="entry name" value="Transpeptidase"/>
    <property type="match status" value="1"/>
</dbReference>
<keyword evidence="5" id="KW-0808">Transferase</keyword>
<dbReference type="Gene3D" id="3.30.450.330">
    <property type="match status" value="1"/>
</dbReference>
<dbReference type="GO" id="GO:0071555">
    <property type="term" value="P:cell wall organization"/>
    <property type="evidence" value="ECO:0007669"/>
    <property type="project" value="TreeGrafter"/>
</dbReference>
<dbReference type="Gene3D" id="3.90.1310.10">
    <property type="entry name" value="Penicillin-binding protein 2a (Domain 2)"/>
    <property type="match status" value="1"/>
</dbReference>
<dbReference type="Proteomes" id="UP000034793">
    <property type="component" value="Unassembled WGS sequence"/>
</dbReference>
<dbReference type="PANTHER" id="PTHR30627:SF1">
    <property type="entry name" value="PEPTIDOGLYCAN D,D-TRANSPEPTIDASE FTSI"/>
    <property type="match status" value="1"/>
</dbReference>
<dbReference type="Gene3D" id="3.40.710.10">
    <property type="entry name" value="DD-peptidase/beta-lactamase superfamily"/>
    <property type="match status" value="1"/>
</dbReference>
<dbReference type="Pfam" id="PF03717">
    <property type="entry name" value="PBP_dimer"/>
    <property type="match status" value="1"/>
</dbReference>
<dbReference type="AlphaFoldDB" id="A0A0G0S014"/>
<accession>A0A0G0S014</accession>
<evidence type="ECO:0000259" key="4">
    <source>
        <dbReference type="Pfam" id="PF03717"/>
    </source>
</evidence>
<dbReference type="GO" id="GO:0016740">
    <property type="term" value="F:transferase activity"/>
    <property type="evidence" value="ECO:0007669"/>
    <property type="project" value="UniProtKB-KW"/>
</dbReference>
<name>A0A0G0S014_9BACT</name>
<protein>
    <submittedName>
        <fullName evidence="5">Peptidoglycan glycosyltransferase</fullName>
    </submittedName>
</protein>
<dbReference type="EMBL" id="LBXL01000059">
    <property type="protein sequence ID" value="KKR28020.1"/>
    <property type="molecule type" value="Genomic_DNA"/>
</dbReference>
<evidence type="ECO:0000259" key="3">
    <source>
        <dbReference type="Pfam" id="PF00905"/>
    </source>
</evidence>
<evidence type="ECO:0000313" key="5">
    <source>
        <dbReference type="EMBL" id="KKR28020.1"/>
    </source>
</evidence>
<keyword evidence="2" id="KW-0472">Membrane</keyword>
<sequence>DDVVWVLLKNKIDDATKKTIETLNIAGIGFDPKETRVYPEASAAAQLLGFVGKNSDGVDQGYFGLEGFYDFTLTGKPGFLSRQEDASGNPILIGSQKEILATGGVDLVTTIDKSIQLIIEKKLVEGIQKYSASGGTAIVMNPQTGAILAMSSYPSYDPATYYNYGNEYFINPAVSLSFEPGSVFKVVVMASALDAGVITPDTKCEICDGPHKIDKYSIETWNQQYFPNSTMTDVIVHSDNVGMTFVSQKMGIDPLYDYLTRFGIGQPTDVDLQGELDPKLRDKKLWGVVDLATASFTLSRKSRKMVGSRILFPPVITKAHE</sequence>
<gene>
    <name evidence="5" type="ORF">UT61_C0059G0001</name>
</gene>
<evidence type="ECO:0000256" key="2">
    <source>
        <dbReference type="ARBA" id="ARBA00023136"/>
    </source>
</evidence>
<proteinExistence type="predicted"/>
<comment type="subcellular location">
    <subcellularLocation>
        <location evidence="1">Membrane</location>
    </subcellularLocation>
</comment>
<dbReference type="InterPro" id="IPR050515">
    <property type="entry name" value="Beta-lactam/transpept"/>
</dbReference>
<organism evidence="5 6">
    <name type="scientific">Candidatus Woesebacteria bacterium GW2011_GWA1_39_8</name>
    <dbReference type="NCBI Taxonomy" id="1618552"/>
    <lineage>
        <taxon>Bacteria</taxon>
        <taxon>Candidatus Woeseibacteriota</taxon>
    </lineage>
</organism>
<evidence type="ECO:0000256" key="1">
    <source>
        <dbReference type="ARBA" id="ARBA00004370"/>
    </source>
</evidence>
<feature type="domain" description="Penicillin-binding protein transpeptidase" evidence="3">
    <location>
        <begin position="135"/>
        <end position="297"/>
    </location>
</feature>
<reference evidence="5 6" key="1">
    <citation type="journal article" date="2015" name="Nature">
        <title>rRNA introns, odd ribosomes, and small enigmatic genomes across a large radiation of phyla.</title>
        <authorList>
            <person name="Brown C.T."/>
            <person name="Hug L.A."/>
            <person name="Thomas B.C."/>
            <person name="Sharon I."/>
            <person name="Castelle C.J."/>
            <person name="Singh A."/>
            <person name="Wilkins M.J."/>
            <person name="Williams K.H."/>
            <person name="Banfield J.F."/>
        </authorList>
    </citation>
    <scope>NUCLEOTIDE SEQUENCE [LARGE SCALE GENOMIC DNA]</scope>
</reference>
<dbReference type="GO" id="GO:0005886">
    <property type="term" value="C:plasma membrane"/>
    <property type="evidence" value="ECO:0007669"/>
    <property type="project" value="TreeGrafter"/>
</dbReference>
<dbReference type="InterPro" id="IPR012338">
    <property type="entry name" value="Beta-lactam/transpept-like"/>
</dbReference>